<reference evidence="2" key="1">
    <citation type="journal article" date="2023" name="G3 (Bethesda)">
        <title>Genome assembly and association tests identify interacting loci associated with vigor, precocity, and sex in interspecific pistachio rootstocks.</title>
        <authorList>
            <person name="Palmer W."/>
            <person name="Jacygrad E."/>
            <person name="Sagayaradj S."/>
            <person name="Cavanaugh K."/>
            <person name="Han R."/>
            <person name="Bertier L."/>
            <person name="Beede B."/>
            <person name="Kafkas S."/>
            <person name="Golino D."/>
            <person name="Preece J."/>
            <person name="Michelmore R."/>
        </authorList>
    </citation>
    <scope>NUCLEOTIDE SEQUENCE [LARGE SCALE GENOMIC DNA]</scope>
</reference>
<keyword evidence="2" id="KW-1185">Reference proteome</keyword>
<name>A0ACC1AGY3_9ROSI</name>
<organism evidence="1 2">
    <name type="scientific">Pistacia atlantica</name>
    <dbReference type="NCBI Taxonomy" id="434234"/>
    <lineage>
        <taxon>Eukaryota</taxon>
        <taxon>Viridiplantae</taxon>
        <taxon>Streptophyta</taxon>
        <taxon>Embryophyta</taxon>
        <taxon>Tracheophyta</taxon>
        <taxon>Spermatophyta</taxon>
        <taxon>Magnoliopsida</taxon>
        <taxon>eudicotyledons</taxon>
        <taxon>Gunneridae</taxon>
        <taxon>Pentapetalae</taxon>
        <taxon>rosids</taxon>
        <taxon>malvids</taxon>
        <taxon>Sapindales</taxon>
        <taxon>Anacardiaceae</taxon>
        <taxon>Pistacia</taxon>
    </lineage>
</organism>
<dbReference type="Proteomes" id="UP001164250">
    <property type="component" value="Chromosome 10"/>
</dbReference>
<evidence type="ECO:0000313" key="2">
    <source>
        <dbReference type="Proteomes" id="UP001164250"/>
    </source>
</evidence>
<proteinExistence type="predicted"/>
<comment type="caution">
    <text evidence="1">The sequence shown here is derived from an EMBL/GenBank/DDBJ whole genome shotgun (WGS) entry which is preliminary data.</text>
</comment>
<accession>A0ACC1AGY3</accession>
<dbReference type="EMBL" id="CM047906">
    <property type="protein sequence ID" value="KAJ0085081.1"/>
    <property type="molecule type" value="Genomic_DNA"/>
</dbReference>
<protein>
    <submittedName>
        <fullName evidence="1">Uncharacterized protein</fullName>
    </submittedName>
</protein>
<evidence type="ECO:0000313" key="1">
    <source>
        <dbReference type="EMBL" id="KAJ0085081.1"/>
    </source>
</evidence>
<sequence>MANNHEEERKQTARSRIPLAELNQVSTDFAIAMALQEQERAATMLTTIESESSDVDDQTDEEETFENNYEYLEGHNEFEAELEFLEGQDSNSEADDAMDEDEEDDIDVDELTYEELMALGEFIGEEKRGLSLNEISKCLHPSKGSFDSKSGIDRCVICQVEYEEGELVVALPCEHPYHSECITGWLQVKKICPICSTEVSPPKNMSS</sequence>
<gene>
    <name evidence="1" type="ORF">Patl1_08318</name>
</gene>